<proteinExistence type="predicted"/>
<dbReference type="NCBIfam" id="TIGR00741">
    <property type="entry name" value="yfiA"/>
    <property type="match status" value="1"/>
</dbReference>
<sequence length="118" mass="13550">MQINIKSTLIPLTPAIESYVHKKIGALEKFLKQFKPATVEARVEVGKTTEHHHKGDVFRAEINLHIPKQLLRAEYEAGDLYAAIDLAHDELKRQIINRKDKLVKRRTRGMSDRKGVVE</sequence>
<dbReference type="GO" id="GO:0022627">
    <property type="term" value="C:cytosolic small ribosomal subunit"/>
    <property type="evidence" value="ECO:0007669"/>
    <property type="project" value="TreeGrafter"/>
</dbReference>
<keyword evidence="2" id="KW-0689">Ribosomal protein</keyword>
<dbReference type="PANTHER" id="PTHR33231:SF1">
    <property type="entry name" value="30S RIBOSOMAL PROTEIN"/>
    <property type="match status" value="1"/>
</dbReference>
<organism evidence="2 3">
    <name type="scientific">Candidatus Magasanikbacteria bacterium GW2011_GWC2_45_8</name>
    <dbReference type="NCBI Taxonomy" id="1619050"/>
    <lineage>
        <taxon>Bacteria</taxon>
        <taxon>Candidatus Magasanikiibacteriota</taxon>
    </lineage>
</organism>
<evidence type="ECO:0000313" key="3">
    <source>
        <dbReference type="Proteomes" id="UP000034911"/>
    </source>
</evidence>
<dbReference type="STRING" id="1619050.UX20_C0018G0007"/>
<dbReference type="Proteomes" id="UP000034911">
    <property type="component" value="Unassembled WGS sequence"/>
</dbReference>
<dbReference type="PANTHER" id="PTHR33231">
    <property type="entry name" value="30S RIBOSOMAL PROTEIN"/>
    <property type="match status" value="1"/>
</dbReference>
<keyword evidence="1" id="KW-0810">Translation regulation</keyword>
<dbReference type="InterPro" id="IPR003489">
    <property type="entry name" value="RHF/RaiA"/>
</dbReference>
<dbReference type="GO" id="GO:0043024">
    <property type="term" value="F:ribosomal small subunit binding"/>
    <property type="evidence" value="ECO:0007669"/>
    <property type="project" value="TreeGrafter"/>
</dbReference>
<protein>
    <submittedName>
        <fullName evidence="2">Sigma 54 modulation protein/ribosomal protein S30EA</fullName>
    </submittedName>
</protein>
<evidence type="ECO:0000313" key="2">
    <source>
        <dbReference type="EMBL" id="KKU13561.1"/>
    </source>
</evidence>
<gene>
    <name evidence="2" type="ORF">UX20_C0018G0007</name>
</gene>
<dbReference type="Pfam" id="PF02482">
    <property type="entry name" value="Ribosomal_S30AE"/>
    <property type="match status" value="1"/>
</dbReference>
<accession>A0A0G1MYW2</accession>
<reference evidence="2 3" key="1">
    <citation type="journal article" date="2015" name="Nature">
        <title>rRNA introns, odd ribosomes, and small enigmatic genomes across a large radiation of phyla.</title>
        <authorList>
            <person name="Brown C.T."/>
            <person name="Hug L.A."/>
            <person name="Thomas B.C."/>
            <person name="Sharon I."/>
            <person name="Castelle C.J."/>
            <person name="Singh A."/>
            <person name="Wilkins M.J."/>
            <person name="Williams K.H."/>
            <person name="Banfield J.F."/>
        </authorList>
    </citation>
    <scope>NUCLEOTIDE SEQUENCE [LARGE SCALE GENOMIC DNA]</scope>
</reference>
<dbReference type="CDD" id="cd00552">
    <property type="entry name" value="RaiA"/>
    <property type="match status" value="1"/>
</dbReference>
<dbReference type="EMBL" id="LCLH01000018">
    <property type="protein sequence ID" value="KKU13561.1"/>
    <property type="molecule type" value="Genomic_DNA"/>
</dbReference>
<evidence type="ECO:0000256" key="1">
    <source>
        <dbReference type="ARBA" id="ARBA00022845"/>
    </source>
</evidence>
<dbReference type="GO" id="GO:0045900">
    <property type="term" value="P:negative regulation of translational elongation"/>
    <property type="evidence" value="ECO:0007669"/>
    <property type="project" value="TreeGrafter"/>
</dbReference>
<keyword evidence="2" id="KW-0687">Ribonucleoprotein</keyword>
<dbReference type="InterPro" id="IPR050574">
    <property type="entry name" value="HPF/YfiA_ribosome-assoc"/>
</dbReference>
<dbReference type="Gene3D" id="3.30.160.100">
    <property type="entry name" value="Ribosome hibernation promotion factor-like"/>
    <property type="match status" value="1"/>
</dbReference>
<name>A0A0G1MYW2_9BACT</name>
<dbReference type="InterPro" id="IPR036567">
    <property type="entry name" value="RHF-like"/>
</dbReference>
<dbReference type="AlphaFoldDB" id="A0A0G1MYW2"/>
<comment type="caution">
    <text evidence="2">The sequence shown here is derived from an EMBL/GenBank/DDBJ whole genome shotgun (WGS) entry which is preliminary data.</text>
</comment>
<dbReference type="SUPFAM" id="SSF69754">
    <property type="entry name" value="Ribosome binding protein Y (YfiA homologue)"/>
    <property type="match status" value="1"/>
</dbReference>